<dbReference type="InterPro" id="IPR045886">
    <property type="entry name" value="ThiF/MoeB/HesA"/>
</dbReference>
<organism evidence="2 3">
    <name type="scientific">Massilia aerilata</name>
    <dbReference type="NCBI Taxonomy" id="453817"/>
    <lineage>
        <taxon>Bacteria</taxon>
        <taxon>Pseudomonadati</taxon>
        <taxon>Pseudomonadota</taxon>
        <taxon>Betaproteobacteria</taxon>
        <taxon>Burkholderiales</taxon>
        <taxon>Oxalobacteraceae</taxon>
        <taxon>Telluria group</taxon>
        <taxon>Massilia</taxon>
    </lineage>
</organism>
<accession>A0ABW0S1C1</accession>
<dbReference type="SUPFAM" id="SSF69572">
    <property type="entry name" value="Activating enzymes of the ubiquitin-like proteins"/>
    <property type="match status" value="1"/>
</dbReference>
<dbReference type="Proteomes" id="UP001596086">
    <property type="component" value="Unassembled WGS sequence"/>
</dbReference>
<dbReference type="PANTHER" id="PTHR10953:SF247">
    <property type="entry name" value="SLL6053 PROTEIN"/>
    <property type="match status" value="1"/>
</dbReference>
<dbReference type="InterPro" id="IPR022500">
    <property type="entry name" value="PRTRC_ThiF"/>
</dbReference>
<dbReference type="Gene3D" id="3.40.50.720">
    <property type="entry name" value="NAD(P)-binding Rossmann-like Domain"/>
    <property type="match status" value="1"/>
</dbReference>
<feature type="domain" description="THIF-type NAD/FAD binding fold" evidence="1">
    <location>
        <begin position="15"/>
        <end position="230"/>
    </location>
</feature>
<dbReference type="PANTHER" id="PTHR10953">
    <property type="entry name" value="UBIQUITIN-ACTIVATING ENZYME E1"/>
    <property type="match status" value="1"/>
</dbReference>
<dbReference type="NCBIfam" id="TIGR03736">
    <property type="entry name" value="PRTRC_ThiF"/>
    <property type="match status" value="1"/>
</dbReference>
<dbReference type="InterPro" id="IPR035985">
    <property type="entry name" value="Ubiquitin-activating_enz"/>
</dbReference>
<reference evidence="3" key="1">
    <citation type="journal article" date="2019" name="Int. J. Syst. Evol. Microbiol.">
        <title>The Global Catalogue of Microorganisms (GCM) 10K type strain sequencing project: providing services to taxonomists for standard genome sequencing and annotation.</title>
        <authorList>
            <consortium name="The Broad Institute Genomics Platform"/>
            <consortium name="The Broad Institute Genome Sequencing Center for Infectious Disease"/>
            <person name="Wu L."/>
            <person name="Ma J."/>
        </authorList>
    </citation>
    <scope>NUCLEOTIDE SEQUENCE [LARGE SCALE GENOMIC DNA]</scope>
    <source>
        <strain evidence="3">CGMCC 4.5798</strain>
    </source>
</reference>
<evidence type="ECO:0000313" key="2">
    <source>
        <dbReference type="EMBL" id="MFC5550232.1"/>
    </source>
</evidence>
<dbReference type="RefSeq" id="WP_379772512.1">
    <property type="nucleotide sequence ID" value="NZ_JBHSMZ010000014.1"/>
</dbReference>
<proteinExistence type="predicted"/>
<dbReference type="InterPro" id="IPR000594">
    <property type="entry name" value="ThiF_NAD_FAD-bd"/>
</dbReference>
<dbReference type="Pfam" id="PF00899">
    <property type="entry name" value="ThiF"/>
    <property type="match status" value="1"/>
</dbReference>
<gene>
    <name evidence="2" type="ORF">ACFPO9_17085</name>
</gene>
<name>A0ABW0S1C1_9BURK</name>
<evidence type="ECO:0000313" key="3">
    <source>
        <dbReference type="Proteomes" id="UP001596086"/>
    </source>
</evidence>
<comment type="caution">
    <text evidence="2">The sequence shown here is derived from an EMBL/GenBank/DDBJ whole genome shotgun (WGS) entry which is preliminary data.</text>
</comment>
<keyword evidence="3" id="KW-1185">Reference proteome</keyword>
<evidence type="ECO:0000259" key="1">
    <source>
        <dbReference type="Pfam" id="PF00899"/>
    </source>
</evidence>
<dbReference type="EMBL" id="JBHSMZ010000014">
    <property type="protein sequence ID" value="MFC5550232.1"/>
    <property type="molecule type" value="Genomic_DNA"/>
</dbReference>
<protein>
    <submittedName>
        <fullName evidence="2">PRTRC system ThiF family protein</fullName>
    </submittedName>
</protein>
<sequence length="268" mass="29402">MKITHNIHAPLLRNKVKVVVVGAGGTGSALMPRLMQLHFAMKELGHPGGLHVTLYDDDIVSKANIGRQCFFPQDVGQYKSMLIVNRLNQCWGTDWEAVPKKVKKSDKINADIIIGCVDSRKGRAAIMGCVSSYHCYYIDSGNNENSGQVVIGELINQPRKAIRLPTVADLFPDMVDASLDAKDDRPSCSVAEALAKQSLVINNTMANEVFNLLWMLFRNGKLTYSGKFVNLETGVSRPIALDTQVWKNLGYEAPQPESATEATEPVAA</sequence>